<keyword evidence="2" id="KW-0456">Lyase</keyword>
<comment type="caution">
    <text evidence="2">The sequence shown here is derived from an EMBL/GenBank/DDBJ whole genome shotgun (WGS) entry which is preliminary data.</text>
</comment>
<dbReference type="InterPro" id="IPR053863">
    <property type="entry name" value="Glyoxy/Ble-like_N"/>
</dbReference>
<dbReference type="RefSeq" id="WP_184396017.1">
    <property type="nucleotide sequence ID" value="NZ_BAAAJD010000003.1"/>
</dbReference>
<gene>
    <name evidence="2" type="ORF">HDA36_004986</name>
</gene>
<dbReference type="EMBL" id="JACHDB010000001">
    <property type="protein sequence ID" value="MBB5434902.1"/>
    <property type="molecule type" value="Genomic_DNA"/>
</dbReference>
<dbReference type="PROSITE" id="PS51819">
    <property type="entry name" value="VOC"/>
    <property type="match status" value="1"/>
</dbReference>
<evidence type="ECO:0000313" key="3">
    <source>
        <dbReference type="Proteomes" id="UP000572635"/>
    </source>
</evidence>
<dbReference type="Pfam" id="PF22677">
    <property type="entry name" value="Ble-like_N"/>
    <property type="match status" value="1"/>
</dbReference>
<sequence>MSKQIFVNLPVADLDRAKDFYTGLGYRLDPMFSDENAASFKISDEIYVMLLVHDFFKGVTDQAVADTATHREVINALSADSRAEVDALLDSALAAGATEPRQAQEEGPMYGRSFLDPDGHLWEVVYMDMEALEG</sequence>
<dbReference type="GO" id="GO:0016829">
    <property type="term" value="F:lyase activity"/>
    <property type="evidence" value="ECO:0007669"/>
    <property type="project" value="UniProtKB-KW"/>
</dbReference>
<dbReference type="Gene3D" id="3.10.180.10">
    <property type="entry name" value="2,3-Dihydroxybiphenyl 1,2-Dioxygenase, domain 1"/>
    <property type="match status" value="1"/>
</dbReference>
<dbReference type="PANTHER" id="PTHR36503:SF2">
    <property type="entry name" value="BLR2408 PROTEIN"/>
    <property type="match status" value="1"/>
</dbReference>
<dbReference type="AlphaFoldDB" id="A0A7W8QQU5"/>
<dbReference type="SUPFAM" id="SSF54593">
    <property type="entry name" value="Glyoxalase/Bleomycin resistance protein/Dihydroxybiphenyl dioxygenase"/>
    <property type="match status" value="1"/>
</dbReference>
<reference evidence="2 3" key="1">
    <citation type="submission" date="2020-08" db="EMBL/GenBank/DDBJ databases">
        <title>Sequencing the genomes of 1000 actinobacteria strains.</title>
        <authorList>
            <person name="Klenk H.-P."/>
        </authorList>
    </citation>
    <scope>NUCLEOTIDE SEQUENCE [LARGE SCALE GENOMIC DNA]</scope>
    <source>
        <strain evidence="2 3">DSM 44551</strain>
    </source>
</reference>
<organism evidence="2 3">
    <name type="scientific">Nocardiopsis composta</name>
    <dbReference type="NCBI Taxonomy" id="157465"/>
    <lineage>
        <taxon>Bacteria</taxon>
        <taxon>Bacillati</taxon>
        <taxon>Actinomycetota</taxon>
        <taxon>Actinomycetes</taxon>
        <taxon>Streptosporangiales</taxon>
        <taxon>Nocardiopsidaceae</taxon>
        <taxon>Nocardiopsis</taxon>
    </lineage>
</organism>
<protein>
    <submittedName>
        <fullName evidence="2">Putative lactoylglutathione lyase</fullName>
    </submittedName>
</protein>
<dbReference type="PANTHER" id="PTHR36503">
    <property type="entry name" value="BLR2520 PROTEIN"/>
    <property type="match status" value="1"/>
</dbReference>
<proteinExistence type="predicted"/>
<feature type="domain" description="VOC" evidence="1">
    <location>
        <begin position="3"/>
        <end position="127"/>
    </location>
</feature>
<evidence type="ECO:0000259" key="1">
    <source>
        <dbReference type="PROSITE" id="PS51819"/>
    </source>
</evidence>
<dbReference type="Proteomes" id="UP000572635">
    <property type="component" value="Unassembled WGS sequence"/>
</dbReference>
<evidence type="ECO:0000313" key="2">
    <source>
        <dbReference type="EMBL" id="MBB5434902.1"/>
    </source>
</evidence>
<dbReference type="InterPro" id="IPR029068">
    <property type="entry name" value="Glyas_Bleomycin-R_OHBP_Dase"/>
</dbReference>
<name>A0A7W8QQU5_9ACTN</name>
<keyword evidence="3" id="KW-1185">Reference proteome</keyword>
<dbReference type="InterPro" id="IPR037523">
    <property type="entry name" value="VOC_core"/>
</dbReference>
<accession>A0A7W8QQU5</accession>